<dbReference type="CDD" id="cd24049">
    <property type="entry name" value="ASKHA_NBD_PilM"/>
    <property type="match status" value="1"/>
</dbReference>
<accession>A0A1G2P5S3</accession>
<dbReference type="NCBIfam" id="TIGR01175">
    <property type="entry name" value="pilM"/>
    <property type="match status" value="1"/>
</dbReference>
<evidence type="ECO:0000259" key="1">
    <source>
        <dbReference type="SMART" id="SM00842"/>
    </source>
</evidence>
<dbReference type="Proteomes" id="UP000176355">
    <property type="component" value="Unassembled WGS sequence"/>
</dbReference>
<organism evidence="2 3">
    <name type="scientific">Candidatus Taylorbacteria bacterium RIFCSPLOWO2_12_FULL_44_15c</name>
    <dbReference type="NCBI Taxonomy" id="1802333"/>
    <lineage>
        <taxon>Bacteria</taxon>
        <taxon>Candidatus Tayloriibacteriota</taxon>
    </lineage>
</organism>
<evidence type="ECO:0000313" key="2">
    <source>
        <dbReference type="EMBL" id="OHA43696.1"/>
    </source>
</evidence>
<dbReference type="SUPFAM" id="SSF53067">
    <property type="entry name" value="Actin-like ATPase domain"/>
    <property type="match status" value="2"/>
</dbReference>
<dbReference type="PANTHER" id="PTHR32432:SF3">
    <property type="entry name" value="ETHANOLAMINE UTILIZATION PROTEIN EUTJ"/>
    <property type="match status" value="1"/>
</dbReference>
<proteinExistence type="predicted"/>
<protein>
    <recommendedName>
        <fullName evidence="1">SHS2 domain-containing protein</fullName>
    </recommendedName>
</protein>
<dbReference type="InterPro" id="IPR043129">
    <property type="entry name" value="ATPase_NBD"/>
</dbReference>
<dbReference type="STRING" id="1802333.A3G03_02490"/>
<dbReference type="Gene3D" id="3.30.420.40">
    <property type="match status" value="2"/>
</dbReference>
<dbReference type="InterPro" id="IPR003494">
    <property type="entry name" value="SHS2_FtsA"/>
</dbReference>
<dbReference type="SMART" id="SM00842">
    <property type="entry name" value="FtsA"/>
    <property type="match status" value="1"/>
</dbReference>
<evidence type="ECO:0000313" key="3">
    <source>
        <dbReference type="Proteomes" id="UP000176355"/>
    </source>
</evidence>
<dbReference type="Pfam" id="PF11104">
    <property type="entry name" value="PilM_2"/>
    <property type="match status" value="1"/>
</dbReference>
<dbReference type="InterPro" id="IPR050696">
    <property type="entry name" value="FtsA/MreB"/>
</dbReference>
<dbReference type="PANTHER" id="PTHR32432">
    <property type="entry name" value="CELL DIVISION PROTEIN FTSA-RELATED"/>
    <property type="match status" value="1"/>
</dbReference>
<name>A0A1G2P5S3_9BACT</name>
<dbReference type="GO" id="GO:0051301">
    <property type="term" value="P:cell division"/>
    <property type="evidence" value="ECO:0007669"/>
    <property type="project" value="InterPro"/>
</dbReference>
<feature type="domain" description="SHS2" evidence="1">
    <location>
        <begin position="21"/>
        <end position="204"/>
    </location>
</feature>
<sequence length="375" mass="40246">MAFFSKIFSSVIGGSVGKTSVIGVDVGSSALKIVELREKGGRAVLGTYGALALGPYANVSVGQVTRLPNEKIAEALRDVLREANASSKVCSFAIPLSTSLLSLIEMPVLDQKQLPQMVPIEARKYIPVPMSDVTLDWWVIPKNEREATVNPADPAAKIQKVKLADILLVVIQNAALNNYREIVRLTGLDVSFFEVEAFSTIRAVMNRETAPVMIFDMGAGATKLYIVEIGIVRISHTINRGSQDITMALAQSLDITVAEAEKLKRDKGLIAEGNAGTAETASIILSYIFAEANRVLVGYQRKSGKVVRRVILTGGGSVLKGILPFAKQNLESEVELADPFAKVDAPAFLQGVLKDAGPQFTVALGVALRQLQELG</sequence>
<reference evidence="2 3" key="1">
    <citation type="journal article" date="2016" name="Nat. Commun.">
        <title>Thousands of microbial genomes shed light on interconnected biogeochemical processes in an aquifer system.</title>
        <authorList>
            <person name="Anantharaman K."/>
            <person name="Brown C.T."/>
            <person name="Hug L.A."/>
            <person name="Sharon I."/>
            <person name="Castelle C.J."/>
            <person name="Probst A.J."/>
            <person name="Thomas B.C."/>
            <person name="Singh A."/>
            <person name="Wilkins M.J."/>
            <person name="Karaoz U."/>
            <person name="Brodie E.L."/>
            <person name="Williams K.H."/>
            <person name="Hubbard S.S."/>
            <person name="Banfield J.F."/>
        </authorList>
    </citation>
    <scope>NUCLEOTIDE SEQUENCE [LARGE SCALE GENOMIC DNA]</scope>
</reference>
<dbReference type="AlphaFoldDB" id="A0A1G2P5S3"/>
<dbReference type="Gene3D" id="3.30.1490.300">
    <property type="match status" value="1"/>
</dbReference>
<comment type="caution">
    <text evidence="2">The sequence shown here is derived from an EMBL/GenBank/DDBJ whole genome shotgun (WGS) entry which is preliminary data.</text>
</comment>
<dbReference type="EMBL" id="MHSL01000019">
    <property type="protein sequence ID" value="OHA43696.1"/>
    <property type="molecule type" value="Genomic_DNA"/>
</dbReference>
<dbReference type="InterPro" id="IPR005883">
    <property type="entry name" value="PilM"/>
</dbReference>
<gene>
    <name evidence="2" type="ORF">A3G03_02490</name>
</gene>